<dbReference type="PANTHER" id="PTHR46112:SF2">
    <property type="entry name" value="XAA-PRO AMINOPEPTIDASE P-RELATED"/>
    <property type="match status" value="1"/>
</dbReference>
<evidence type="ECO:0000313" key="2">
    <source>
        <dbReference type="Proteomes" id="UP000321379"/>
    </source>
</evidence>
<proteinExistence type="predicted"/>
<dbReference type="PANTHER" id="PTHR46112">
    <property type="entry name" value="AMINOPEPTIDASE"/>
    <property type="match status" value="1"/>
</dbReference>
<accession>A0A5C8USP1</accession>
<dbReference type="SUPFAM" id="SSF55920">
    <property type="entry name" value="Creatinase/aminopeptidase"/>
    <property type="match status" value="1"/>
</dbReference>
<protein>
    <submittedName>
        <fullName evidence="1">Peptidase M24</fullName>
    </submittedName>
</protein>
<dbReference type="InterPro" id="IPR036005">
    <property type="entry name" value="Creatinase/aminopeptidase-like"/>
</dbReference>
<name>A0A5C8USP1_9MICO</name>
<sequence length="319" mass="34097">MLETPAVVSWYLGGARTSVPLGGASVVAVLVGRDGDEVRCHVMEAERLIAEEGITDATAVDWMQPLVPEEWRRNPRIRSEEQLESELRIVRSSLTEIEADRYRTLGAEVAAALTTVAAATRPGDTERSVAGDLADNLFSLGAEPVVLLVAGASRVGYRHPLPTAAALGERAMLVVGARRHGLIVNLTRWVQFSGSEHPGESGIRTVEADVLDATVPGAAIADVFAVLLASYAANGFPDEWRHHHQGGPTGYLGRDPKVTLSTTGVIAERQAFAWNPSAQGVKVEDTVLATSAGIELLTRDPAWPTVEVAGRPRPLTMHL</sequence>
<dbReference type="InterPro" id="IPR050659">
    <property type="entry name" value="Peptidase_M24B"/>
</dbReference>
<comment type="caution">
    <text evidence="1">The sequence shown here is derived from an EMBL/GenBank/DDBJ whole genome shotgun (WGS) entry which is preliminary data.</text>
</comment>
<evidence type="ECO:0000313" key="1">
    <source>
        <dbReference type="EMBL" id="TXN31575.1"/>
    </source>
</evidence>
<gene>
    <name evidence="1" type="ORF">FVP33_04670</name>
</gene>
<dbReference type="EMBL" id="VRMG01000005">
    <property type="protein sequence ID" value="TXN31575.1"/>
    <property type="molecule type" value="Genomic_DNA"/>
</dbReference>
<dbReference type="Proteomes" id="UP000321379">
    <property type="component" value="Unassembled WGS sequence"/>
</dbReference>
<dbReference type="Gene3D" id="3.90.230.10">
    <property type="entry name" value="Creatinase/methionine aminopeptidase superfamily"/>
    <property type="match status" value="1"/>
</dbReference>
<organism evidence="1 2">
    <name type="scientific">Lacisediminihabitans profunda</name>
    <dbReference type="NCBI Taxonomy" id="2594790"/>
    <lineage>
        <taxon>Bacteria</taxon>
        <taxon>Bacillati</taxon>
        <taxon>Actinomycetota</taxon>
        <taxon>Actinomycetes</taxon>
        <taxon>Micrococcales</taxon>
        <taxon>Microbacteriaceae</taxon>
        <taxon>Lacisediminihabitans</taxon>
    </lineage>
</organism>
<reference evidence="1 2" key="1">
    <citation type="submission" date="2019-08" db="EMBL/GenBank/DDBJ databases">
        <title>Bacterial whole genome sequence for Glaciihabitans sp. CHu50b-6-2.</title>
        <authorList>
            <person name="Jin L."/>
        </authorList>
    </citation>
    <scope>NUCLEOTIDE SEQUENCE [LARGE SCALE GENOMIC DNA]</scope>
    <source>
        <strain evidence="1 2">CHu50b-6-2</strain>
    </source>
</reference>
<dbReference type="AlphaFoldDB" id="A0A5C8USP1"/>
<keyword evidence="2" id="KW-1185">Reference proteome</keyword>